<organism evidence="2 3">
    <name type="scientific">Glossina palpalis gambiensis</name>
    <dbReference type="NCBI Taxonomy" id="67801"/>
    <lineage>
        <taxon>Eukaryota</taxon>
        <taxon>Metazoa</taxon>
        <taxon>Ecdysozoa</taxon>
        <taxon>Arthropoda</taxon>
        <taxon>Hexapoda</taxon>
        <taxon>Insecta</taxon>
        <taxon>Pterygota</taxon>
        <taxon>Neoptera</taxon>
        <taxon>Endopterygota</taxon>
        <taxon>Diptera</taxon>
        <taxon>Brachycera</taxon>
        <taxon>Muscomorpha</taxon>
        <taxon>Hippoboscoidea</taxon>
        <taxon>Glossinidae</taxon>
        <taxon>Glossina</taxon>
    </lineage>
</organism>
<sequence>ILASASSETKVIAKPLVPKRPARATRCKYHSNAVERLKSRNNLSALHDFGGEIHSQHGKSENENNALLDVMSGEMTEPR</sequence>
<feature type="region of interest" description="Disordered" evidence="1">
    <location>
        <begin position="50"/>
        <end position="79"/>
    </location>
</feature>
<name>A0A1B0AS49_9MUSC</name>
<keyword evidence="3" id="KW-1185">Reference proteome</keyword>
<accession>A0A1B0AS49</accession>
<evidence type="ECO:0000256" key="1">
    <source>
        <dbReference type="SAM" id="MobiDB-lite"/>
    </source>
</evidence>
<reference evidence="3" key="1">
    <citation type="submission" date="2015-01" db="EMBL/GenBank/DDBJ databases">
        <authorList>
            <person name="Aksoy S."/>
            <person name="Warren W."/>
            <person name="Wilson R.K."/>
        </authorList>
    </citation>
    <scope>NUCLEOTIDE SEQUENCE [LARGE SCALE GENOMIC DNA]</scope>
    <source>
        <strain evidence="3">IAEA</strain>
    </source>
</reference>
<evidence type="ECO:0000313" key="2">
    <source>
        <dbReference type="EnsemblMetazoa" id="GPPI006609-PA"/>
    </source>
</evidence>
<dbReference type="AlphaFoldDB" id="A0A1B0AS49"/>
<proteinExistence type="predicted"/>
<feature type="compositionally biased region" description="Basic and acidic residues" evidence="1">
    <location>
        <begin position="50"/>
        <end position="62"/>
    </location>
</feature>
<reference evidence="2" key="2">
    <citation type="submission" date="2020-05" db="UniProtKB">
        <authorList>
            <consortium name="EnsemblMetazoa"/>
        </authorList>
    </citation>
    <scope>IDENTIFICATION</scope>
    <source>
        <strain evidence="2">IAEA</strain>
    </source>
</reference>
<dbReference type="Proteomes" id="UP000092460">
    <property type="component" value="Unassembled WGS sequence"/>
</dbReference>
<dbReference type="VEuPathDB" id="VectorBase:GPPI006609"/>
<dbReference type="EMBL" id="JXJN01002673">
    <property type="status" value="NOT_ANNOTATED_CDS"/>
    <property type="molecule type" value="Genomic_DNA"/>
</dbReference>
<dbReference type="EnsemblMetazoa" id="GPPI006609-RA">
    <property type="protein sequence ID" value="GPPI006609-PA"/>
    <property type="gene ID" value="GPPI006609"/>
</dbReference>
<protein>
    <submittedName>
        <fullName evidence="2">Uncharacterized protein</fullName>
    </submittedName>
</protein>
<evidence type="ECO:0000313" key="3">
    <source>
        <dbReference type="Proteomes" id="UP000092460"/>
    </source>
</evidence>